<dbReference type="PANTHER" id="PTHR18804:SF16">
    <property type="entry name" value="RIBOSOMAL PROTEIN"/>
    <property type="match status" value="1"/>
</dbReference>
<dbReference type="EMBL" id="CAJJDM010000026">
    <property type="protein sequence ID" value="CAD8058529.1"/>
    <property type="molecule type" value="Genomic_DNA"/>
</dbReference>
<evidence type="ECO:0000313" key="2">
    <source>
        <dbReference type="EMBL" id="CAD8058529.1"/>
    </source>
</evidence>
<comment type="similarity">
    <text evidence="1">Belongs to the bacterial ribosomal protein bL36 family.</text>
</comment>
<gene>
    <name evidence="2" type="ORF">PPRIM_AZ9-3.1.T0270267</name>
    <name evidence="3" type="ORF">PPRIM_AZ9-3.1.T0410093</name>
</gene>
<dbReference type="AlphaFoldDB" id="A0A8S1LHP1"/>
<dbReference type="GO" id="GO:0005840">
    <property type="term" value="C:ribosome"/>
    <property type="evidence" value="ECO:0007669"/>
    <property type="project" value="UniProtKB-KW"/>
</dbReference>
<keyword evidence="4" id="KW-1185">Reference proteome</keyword>
<dbReference type="Pfam" id="PF00444">
    <property type="entry name" value="Ribosomal_L36"/>
    <property type="match status" value="1"/>
</dbReference>
<dbReference type="NCBIfam" id="TIGR01022">
    <property type="entry name" value="rpmJ_bact"/>
    <property type="match status" value="1"/>
</dbReference>
<evidence type="ECO:0000256" key="1">
    <source>
        <dbReference type="RuleBase" id="RU000570"/>
    </source>
</evidence>
<reference evidence="3" key="1">
    <citation type="submission" date="2021-01" db="EMBL/GenBank/DDBJ databases">
        <authorList>
            <consortium name="Genoscope - CEA"/>
            <person name="William W."/>
        </authorList>
    </citation>
    <scope>NUCLEOTIDE SEQUENCE</scope>
</reference>
<dbReference type="InterPro" id="IPR000473">
    <property type="entry name" value="Ribosomal_bL36"/>
</dbReference>
<dbReference type="GO" id="GO:0003735">
    <property type="term" value="F:structural constituent of ribosome"/>
    <property type="evidence" value="ECO:0007669"/>
    <property type="project" value="InterPro"/>
</dbReference>
<dbReference type="GO" id="GO:0006412">
    <property type="term" value="P:translation"/>
    <property type="evidence" value="ECO:0007669"/>
    <property type="project" value="InterPro"/>
</dbReference>
<organism evidence="3 4">
    <name type="scientific">Paramecium primaurelia</name>
    <dbReference type="NCBI Taxonomy" id="5886"/>
    <lineage>
        <taxon>Eukaryota</taxon>
        <taxon>Sar</taxon>
        <taxon>Alveolata</taxon>
        <taxon>Ciliophora</taxon>
        <taxon>Intramacronucleata</taxon>
        <taxon>Oligohymenophorea</taxon>
        <taxon>Peniculida</taxon>
        <taxon>Parameciidae</taxon>
        <taxon>Paramecium</taxon>
    </lineage>
</organism>
<dbReference type="InterPro" id="IPR052010">
    <property type="entry name" value="Ribosomal_LSU_bL36"/>
</dbReference>
<keyword evidence="1" id="KW-0687">Ribonucleoprotein</keyword>
<evidence type="ECO:0000313" key="4">
    <source>
        <dbReference type="Proteomes" id="UP000688137"/>
    </source>
</evidence>
<dbReference type="EMBL" id="CAJJDM010000040">
    <property type="protein sequence ID" value="CAD8067648.1"/>
    <property type="molecule type" value="Genomic_DNA"/>
</dbReference>
<name>A0A8S1LHP1_PARPR</name>
<evidence type="ECO:0000313" key="3">
    <source>
        <dbReference type="EMBL" id="CAD8067648.1"/>
    </source>
</evidence>
<keyword evidence="1" id="KW-0689">Ribosomal protein</keyword>
<dbReference type="Proteomes" id="UP000688137">
    <property type="component" value="Unassembled WGS sequence"/>
</dbReference>
<protein>
    <recommendedName>
        <fullName evidence="1">Ribosomal protein</fullName>
    </recommendedName>
</protein>
<proteinExistence type="inferred from homology"/>
<dbReference type="GO" id="GO:1990904">
    <property type="term" value="C:ribonucleoprotein complex"/>
    <property type="evidence" value="ECO:0007669"/>
    <property type="project" value="UniProtKB-KW"/>
</dbReference>
<dbReference type="HAMAP" id="MF_00251">
    <property type="entry name" value="Ribosomal_bL36"/>
    <property type="match status" value="1"/>
</dbReference>
<dbReference type="PANTHER" id="PTHR18804">
    <property type="entry name" value="RIBOSOMAL PROTEIN"/>
    <property type="match status" value="1"/>
</dbReference>
<comment type="caution">
    <text evidence="3">The sequence shown here is derived from an EMBL/GenBank/DDBJ whole genome shotgun (WGS) entry which is preliminary data.</text>
</comment>
<accession>A0A8S1LHP1</accession>
<sequence length="78" mass="9492">MKVKSALKKMCEHCYFQRRGKKVYVRCKSDPRHKQRQGNKFCTMIGNPYVENGMFIQIPQFPEYHIDFKDFIKRLPFM</sequence>